<keyword evidence="2" id="KW-1185">Reference proteome</keyword>
<comment type="caution">
    <text evidence="1">The sequence shown here is derived from an EMBL/GenBank/DDBJ whole genome shotgun (WGS) entry which is preliminary data.</text>
</comment>
<reference evidence="1" key="1">
    <citation type="submission" date="2023-04" db="EMBL/GenBank/DDBJ databases">
        <title>A chromosome-level genome assembly of the parasitoid wasp Eretmocerus hayati.</title>
        <authorList>
            <person name="Zhong Y."/>
            <person name="Liu S."/>
            <person name="Liu Y."/>
        </authorList>
    </citation>
    <scope>NUCLEOTIDE SEQUENCE</scope>
    <source>
        <strain evidence="1">ZJU_SS_LIU_2023</strain>
    </source>
</reference>
<sequence>MAEPSNAQDLNNPRGDPDAIQEDGDGFRTNNELGSHDNNSFDSIMFEPYLNCEANPNISEPVVPNNDAGDAPNQDATAANPLAHIEILPNFDGKGISVNRFIRECYDIEPFVNPQERASFVRLVKSKVKGNANSYLQYKTFDDLDQLLDELRRTFASSQNLPQAELARVVQVPGERVTDYGLRVTSLLHKINELANEKFGREVARKMVEGSISTAIQCFIMGLNHDLS</sequence>
<evidence type="ECO:0000313" key="1">
    <source>
        <dbReference type="EMBL" id="KAJ8666463.1"/>
    </source>
</evidence>
<dbReference type="Proteomes" id="UP001239111">
    <property type="component" value="Chromosome 4"/>
</dbReference>
<evidence type="ECO:0000313" key="2">
    <source>
        <dbReference type="Proteomes" id="UP001239111"/>
    </source>
</evidence>
<proteinExistence type="predicted"/>
<protein>
    <submittedName>
        <fullName evidence="1">Uncharacterized protein</fullName>
    </submittedName>
</protein>
<gene>
    <name evidence="1" type="ORF">QAD02_008125</name>
</gene>
<name>A0ACC2N677_9HYME</name>
<accession>A0ACC2N677</accession>
<dbReference type="EMBL" id="CM056744">
    <property type="protein sequence ID" value="KAJ8666463.1"/>
    <property type="molecule type" value="Genomic_DNA"/>
</dbReference>
<organism evidence="1 2">
    <name type="scientific">Eretmocerus hayati</name>
    <dbReference type="NCBI Taxonomy" id="131215"/>
    <lineage>
        <taxon>Eukaryota</taxon>
        <taxon>Metazoa</taxon>
        <taxon>Ecdysozoa</taxon>
        <taxon>Arthropoda</taxon>
        <taxon>Hexapoda</taxon>
        <taxon>Insecta</taxon>
        <taxon>Pterygota</taxon>
        <taxon>Neoptera</taxon>
        <taxon>Endopterygota</taxon>
        <taxon>Hymenoptera</taxon>
        <taxon>Apocrita</taxon>
        <taxon>Proctotrupomorpha</taxon>
        <taxon>Chalcidoidea</taxon>
        <taxon>Aphelinidae</taxon>
        <taxon>Aphelininae</taxon>
        <taxon>Eretmocerus</taxon>
    </lineage>
</organism>